<dbReference type="InterPro" id="IPR013785">
    <property type="entry name" value="Aldolase_TIM"/>
</dbReference>
<comment type="caution">
    <text evidence="1">The sequence shown here is derived from an EMBL/GenBank/DDBJ whole genome shotgun (WGS) entry which is preliminary data.</text>
</comment>
<dbReference type="AlphaFoldDB" id="A0A2N8KJT5"/>
<accession>A0A2N8KJT5</accession>
<keyword evidence="2" id="KW-1185">Reference proteome</keyword>
<gene>
    <name evidence="1" type="ORF">C1I89_14830</name>
</gene>
<reference evidence="1 2" key="1">
    <citation type="submission" date="2018-01" db="EMBL/GenBank/DDBJ databases">
        <title>The draft genome of an aniline degradation strain ANB-1.</title>
        <authorList>
            <person name="Zhang L."/>
            <person name="Jiang J."/>
        </authorList>
    </citation>
    <scope>NUCLEOTIDE SEQUENCE [LARGE SCALE GENOMIC DNA]</scope>
    <source>
        <strain evidence="1 2">ANB-1</strain>
    </source>
</reference>
<dbReference type="Proteomes" id="UP000235994">
    <property type="component" value="Unassembled WGS sequence"/>
</dbReference>
<dbReference type="Gene3D" id="3.20.20.70">
    <property type="entry name" value="Aldolase class I"/>
    <property type="match status" value="1"/>
</dbReference>
<dbReference type="EMBL" id="POQS01000003">
    <property type="protein sequence ID" value="PND33721.1"/>
    <property type="molecule type" value="Genomic_DNA"/>
</dbReference>
<proteinExistence type="predicted"/>
<dbReference type="SUPFAM" id="SSF51395">
    <property type="entry name" value="FMN-linked oxidoreductases"/>
    <property type="match status" value="1"/>
</dbReference>
<evidence type="ECO:0000313" key="2">
    <source>
        <dbReference type="Proteomes" id="UP000235994"/>
    </source>
</evidence>
<organism evidence="1 2">
    <name type="scientific">Achromobacter pulmonis</name>
    <dbReference type="NCBI Taxonomy" id="1389932"/>
    <lineage>
        <taxon>Bacteria</taxon>
        <taxon>Pseudomonadati</taxon>
        <taxon>Pseudomonadota</taxon>
        <taxon>Betaproteobacteria</taxon>
        <taxon>Burkholderiales</taxon>
        <taxon>Alcaligenaceae</taxon>
        <taxon>Achromobacter</taxon>
    </lineage>
</organism>
<protein>
    <submittedName>
        <fullName evidence="1">Uncharacterized protein</fullName>
    </submittedName>
</protein>
<evidence type="ECO:0000313" key="1">
    <source>
        <dbReference type="EMBL" id="PND33721.1"/>
    </source>
</evidence>
<sequence>MAPCVPAGNGDLARAPFKTARALEIEEIAAILNAYARAALSAQRADFGGFEIHAANGRQARAASREDCRSELLKGLRQLGQIQMRA</sequence>
<name>A0A2N8KJT5_9BURK</name>